<name>A0A0C3DS68_OIDMZ</name>
<protein>
    <submittedName>
        <fullName evidence="1">Uncharacterized protein</fullName>
    </submittedName>
</protein>
<dbReference type="InParanoid" id="A0A0C3DS68"/>
<gene>
    <name evidence="1" type="ORF">OIDMADRAFT_17762</name>
</gene>
<dbReference type="HOGENOM" id="CLU_2979700_0_0_1"/>
<organism evidence="1 2">
    <name type="scientific">Oidiodendron maius (strain Zn)</name>
    <dbReference type="NCBI Taxonomy" id="913774"/>
    <lineage>
        <taxon>Eukaryota</taxon>
        <taxon>Fungi</taxon>
        <taxon>Dikarya</taxon>
        <taxon>Ascomycota</taxon>
        <taxon>Pezizomycotina</taxon>
        <taxon>Leotiomycetes</taxon>
        <taxon>Leotiomycetes incertae sedis</taxon>
        <taxon>Myxotrichaceae</taxon>
        <taxon>Oidiodendron</taxon>
    </lineage>
</organism>
<dbReference type="AlphaFoldDB" id="A0A0C3DS68"/>
<reference evidence="2" key="2">
    <citation type="submission" date="2015-01" db="EMBL/GenBank/DDBJ databases">
        <title>Evolutionary Origins and Diversification of the Mycorrhizal Mutualists.</title>
        <authorList>
            <consortium name="DOE Joint Genome Institute"/>
            <consortium name="Mycorrhizal Genomics Consortium"/>
            <person name="Kohler A."/>
            <person name="Kuo A."/>
            <person name="Nagy L.G."/>
            <person name="Floudas D."/>
            <person name="Copeland A."/>
            <person name="Barry K.W."/>
            <person name="Cichocki N."/>
            <person name="Veneault-Fourrey C."/>
            <person name="LaButti K."/>
            <person name="Lindquist E.A."/>
            <person name="Lipzen A."/>
            <person name="Lundell T."/>
            <person name="Morin E."/>
            <person name="Murat C."/>
            <person name="Riley R."/>
            <person name="Ohm R."/>
            <person name="Sun H."/>
            <person name="Tunlid A."/>
            <person name="Henrissat B."/>
            <person name="Grigoriev I.V."/>
            <person name="Hibbett D.S."/>
            <person name="Martin F."/>
        </authorList>
    </citation>
    <scope>NUCLEOTIDE SEQUENCE [LARGE SCALE GENOMIC DNA]</scope>
    <source>
        <strain evidence="2">Zn</strain>
    </source>
</reference>
<proteinExistence type="predicted"/>
<dbReference type="Proteomes" id="UP000054321">
    <property type="component" value="Unassembled WGS sequence"/>
</dbReference>
<evidence type="ECO:0000313" key="1">
    <source>
        <dbReference type="EMBL" id="KIN04908.1"/>
    </source>
</evidence>
<accession>A0A0C3DS68</accession>
<sequence>MPRPRTSPLVQNVLSISKLMLADEEAFAGAIFATMRTVLPNTFSLSNLGAFTPAPSTD</sequence>
<keyword evidence="2" id="KW-1185">Reference proteome</keyword>
<evidence type="ECO:0000313" key="2">
    <source>
        <dbReference type="Proteomes" id="UP000054321"/>
    </source>
</evidence>
<dbReference type="EMBL" id="KN832872">
    <property type="protein sequence ID" value="KIN04908.1"/>
    <property type="molecule type" value="Genomic_DNA"/>
</dbReference>
<reference evidence="1 2" key="1">
    <citation type="submission" date="2014-04" db="EMBL/GenBank/DDBJ databases">
        <authorList>
            <consortium name="DOE Joint Genome Institute"/>
            <person name="Kuo A."/>
            <person name="Martino E."/>
            <person name="Perotto S."/>
            <person name="Kohler A."/>
            <person name="Nagy L.G."/>
            <person name="Floudas D."/>
            <person name="Copeland A."/>
            <person name="Barry K.W."/>
            <person name="Cichocki N."/>
            <person name="Veneault-Fourrey C."/>
            <person name="LaButti K."/>
            <person name="Lindquist E.A."/>
            <person name="Lipzen A."/>
            <person name="Lundell T."/>
            <person name="Morin E."/>
            <person name="Murat C."/>
            <person name="Sun H."/>
            <person name="Tunlid A."/>
            <person name="Henrissat B."/>
            <person name="Grigoriev I.V."/>
            <person name="Hibbett D.S."/>
            <person name="Martin F."/>
            <person name="Nordberg H.P."/>
            <person name="Cantor M.N."/>
            <person name="Hua S.X."/>
        </authorList>
    </citation>
    <scope>NUCLEOTIDE SEQUENCE [LARGE SCALE GENOMIC DNA]</scope>
    <source>
        <strain evidence="1 2">Zn</strain>
    </source>
</reference>